<proteinExistence type="predicted"/>
<reference evidence="1 2" key="1">
    <citation type="journal article" date="2019" name="Emerg. Microbes Infect.">
        <title>Comprehensive subspecies identification of 175 nontuberculous mycobacteria species based on 7547 genomic profiles.</title>
        <authorList>
            <person name="Matsumoto Y."/>
            <person name="Kinjo T."/>
            <person name="Motooka D."/>
            <person name="Nabeya D."/>
            <person name="Jung N."/>
            <person name="Uechi K."/>
            <person name="Horii T."/>
            <person name="Iida T."/>
            <person name="Fujita J."/>
            <person name="Nakamura S."/>
        </authorList>
    </citation>
    <scope>NUCLEOTIDE SEQUENCE [LARGE SCALE GENOMIC DNA]</scope>
    <source>
        <strain evidence="1 2">JCM 12657</strain>
    </source>
</reference>
<dbReference type="KEGG" id="msho:MSHO_36820"/>
<keyword evidence="2" id="KW-1185">Reference proteome</keyword>
<organism evidence="1 2">
    <name type="scientific">Mycobacterium shottsii</name>
    <dbReference type="NCBI Taxonomy" id="133549"/>
    <lineage>
        <taxon>Bacteria</taxon>
        <taxon>Bacillati</taxon>
        <taxon>Actinomycetota</taxon>
        <taxon>Actinomycetes</taxon>
        <taxon>Mycobacteriales</taxon>
        <taxon>Mycobacteriaceae</taxon>
        <taxon>Mycobacterium</taxon>
        <taxon>Mycobacterium ulcerans group</taxon>
    </lineage>
</organism>
<dbReference type="EMBL" id="AP022572">
    <property type="protein sequence ID" value="BBX58337.1"/>
    <property type="molecule type" value="Genomic_DNA"/>
</dbReference>
<sequence length="84" mass="8582">MTHTAAVLADLNAELDAAGVFTGLAADDAELLVATLSFDVCLRGDPAHSMRTHAAAVRAGEWPCADRAGVACALDLAATMIESL</sequence>
<dbReference type="Proteomes" id="UP000467164">
    <property type="component" value="Chromosome"/>
</dbReference>
<dbReference type="AlphaFoldDB" id="A0A7I7LFC4"/>
<evidence type="ECO:0000313" key="1">
    <source>
        <dbReference type="EMBL" id="BBX58337.1"/>
    </source>
</evidence>
<protein>
    <submittedName>
        <fullName evidence="1">Uncharacterized protein</fullName>
    </submittedName>
</protein>
<dbReference type="RefSeq" id="WP_198965164.1">
    <property type="nucleotide sequence ID" value="NZ_AP022572.1"/>
</dbReference>
<evidence type="ECO:0000313" key="2">
    <source>
        <dbReference type="Proteomes" id="UP000467164"/>
    </source>
</evidence>
<accession>A0A7I7LFC4</accession>
<name>A0A7I7LFC4_9MYCO</name>
<gene>
    <name evidence="1" type="ORF">MSHO_36820</name>
</gene>